<evidence type="ECO:0000256" key="5">
    <source>
        <dbReference type="RuleBase" id="RU004168"/>
    </source>
</evidence>
<name>A0A1I3MXS2_9RHOB</name>
<evidence type="ECO:0000256" key="6">
    <source>
        <dbReference type="SAM" id="MobiDB-lite"/>
    </source>
</evidence>
<evidence type="ECO:0000256" key="2">
    <source>
        <dbReference type="ARBA" id="ARBA00012150"/>
    </source>
</evidence>
<dbReference type="Pfam" id="PF00708">
    <property type="entry name" value="Acylphosphatase"/>
    <property type="match status" value="1"/>
</dbReference>
<proteinExistence type="inferred from homology"/>
<dbReference type="GO" id="GO:0003998">
    <property type="term" value="F:acylphosphatase activity"/>
    <property type="evidence" value="ECO:0007669"/>
    <property type="project" value="UniProtKB-EC"/>
</dbReference>
<comment type="catalytic activity">
    <reaction evidence="3 4">
        <text>an acyl phosphate + H2O = a carboxylate + phosphate + H(+)</text>
        <dbReference type="Rhea" id="RHEA:14965"/>
        <dbReference type="ChEBI" id="CHEBI:15377"/>
        <dbReference type="ChEBI" id="CHEBI:15378"/>
        <dbReference type="ChEBI" id="CHEBI:29067"/>
        <dbReference type="ChEBI" id="CHEBI:43474"/>
        <dbReference type="ChEBI" id="CHEBI:59918"/>
        <dbReference type="EC" id="3.6.1.7"/>
    </reaction>
</comment>
<comment type="similarity">
    <text evidence="1 5">Belongs to the acylphosphatase family.</text>
</comment>
<dbReference type="PANTHER" id="PTHR47268">
    <property type="entry name" value="ACYLPHOSPHATASE"/>
    <property type="match status" value="1"/>
</dbReference>
<dbReference type="AlphaFoldDB" id="A0A1I3MXS2"/>
<sequence>MNQVAILAVVRGRVQMVGYRDWTCREADRLGVWGWVRNLPSGAVELLAVGEEEQVQALLDACAGGPPMAAVERVETRPFGQEPRMPDGAPLGGFLRAN</sequence>
<evidence type="ECO:0000256" key="1">
    <source>
        <dbReference type="ARBA" id="ARBA00005614"/>
    </source>
</evidence>
<dbReference type="PROSITE" id="PS00151">
    <property type="entry name" value="ACYLPHOSPHATASE_2"/>
    <property type="match status" value="1"/>
</dbReference>
<dbReference type="InterPro" id="IPR001792">
    <property type="entry name" value="Acylphosphatase-like_dom"/>
</dbReference>
<protein>
    <recommendedName>
        <fullName evidence="2 4">acylphosphatase</fullName>
        <ecNumber evidence="2 4">3.6.1.7</ecNumber>
    </recommendedName>
</protein>
<dbReference type="STRING" id="1114924.SAMN05216258_11239"/>
<dbReference type="InterPro" id="IPR020456">
    <property type="entry name" value="Acylphosphatase"/>
</dbReference>
<reference evidence="8 9" key="1">
    <citation type="submission" date="2016-10" db="EMBL/GenBank/DDBJ databases">
        <authorList>
            <person name="de Groot N.N."/>
        </authorList>
    </citation>
    <scope>NUCLEOTIDE SEQUENCE [LARGE SCALE GENOMIC DNA]</scope>
    <source>
        <strain evidence="8 9">CGMCC 1.11030</strain>
    </source>
</reference>
<dbReference type="RefSeq" id="WP_092864434.1">
    <property type="nucleotide sequence ID" value="NZ_FOQH01000012.1"/>
</dbReference>
<gene>
    <name evidence="8" type="ORF">SAMN05216258_11239</name>
</gene>
<feature type="domain" description="Acylphosphatase-like" evidence="7">
    <location>
        <begin position="5"/>
        <end position="98"/>
    </location>
</feature>
<keyword evidence="4" id="KW-0378">Hydrolase</keyword>
<dbReference type="SUPFAM" id="SSF54975">
    <property type="entry name" value="Acylphosphatase/BLUF domain-like"/>
    <property type="match status" value="1"/>
</dbReference>
<evidence type="ECO:0000256" key="3">
    <source>
        <dbReference type="ARBA" id="ARBA00047645"/>
    </source>
</evidence>
<evidence type="ECO:0000259" key="7">
    <source>
        <dbReference type="PROSITE" id="PS51160"/>
    </source>
</evidence>
<dbReference type="EC" id="3.6.1.7" evidence="2 4"/>
<feature type="region of interest" description="Disordered" evidence="6">
    <location>
        <begin position="77"/>
        <end position="98"/>
    </location>
</feature>
<dbReference type="Proteomes" id="UP000199377">
    <property type="component" value="Unassembled WGS sequence"/>
</dbReference>
<feature type="active site" evidence="4">
    <location>
        <position position="20"/>
    </location>
</feature>
<dbReference type="Gene3D" id="3.30.70.100">
    <property type="match status" value="1"/>
</dbReference>
<feature type="active site" evidence="4">
    <location>
        <position position="38"/>
    </location>
</feature>
<dbReference type="PROSITE" id="PS51160">
    <property type="entry name" value="ACYLPHOSPHATASE_3"/>
    <property type="match status" value="1"/>
</dbReference>
<organism evidence="8 9">
    <name type="scientific">Albimonas pacifica</name>
    <dbReference type="NCBI Taxonomy" id="1114924"/>
    <lineage>
        <taxon>Bacteria</taxon>
        <taxon>Pseudomonadati</taxon>
        <taxon>Pseudomonadota</taxon>
        <taxon>Alphaproteobacteria</taxon>
        <taxon>Rhodobacterales</taxon>
        <taxon>Paracoccaceae</taxon>
        <taxon>Albimonas</taxon>
    </lineage>
</organism>
<accession>A0A1I3MXS2</accession>
<dbReference type="EMBL" id="FOQH01000012">
    <property type="protein sequence ID" value="SFJ01788.1"/>
    <property type="molecule type" value="Genomic_DNA"/>
</dbReference>
<dbReference type="OrthoDB" id="5295388at2"/>
<dbReference type="InterPro" id="IPR017968">
    <property type="entry name" value="Acylphosphatase_CS"/>
</dbReference>
<keyword evidence="9" id="KW-1185">Reference proteome</keyword>
<evidence type="ECO:0000256" key="4">
    <source>
        <dbReference type="PROSITE-ProRule" id="PRU00520"/>
    </source>
</evidence>
<evidence type="ECO:0000313" key="9">
    <source>
        <dbReference type="Proteomes" id="UP000199377"/>
    </source>
</evidence>
<dbReference type="PANTHER" id="PTHR47268:SF4">
    <property type="entry name" value="ACYLPHOSPHATASE"/>
    <property type="match status" value="1"/>
</dbReference>
<evidence type="ECO:0000313" key="8">
    <source>
        <dbReference type="EMBL" id="SFJ01788.1"/>
    </source>
</evidence>
<dbReference type="InterPro" id="IPR036046">
    <property type="entry name" value="Acylphosphatase-like_dom_sf"/>
</dbReference>